<dbReference type="InterPro" id="IPR000415">
    <property type="entry name" value="Nitroreductase-like"/>
</dbReference>
<dbReference type="InterPro" id="IPR023312">
    <property type="entry name" value="Put_nitroreductase_C_bac"/>
</dbReference>
<feature type="domain" description="Nitroreductase" evidence="3">
    <location>
        <begin position="73"/>
        <end position="123"/>
    </location>
</feature>
<protein>
    <recommendedName>
        <fullName evidence="3">Nitroreductase domain-containing protein</fullName>
    </recommendedName>
</protein>
<name>A0A644VDX4_9ZZZZ</name>
<dbReference type="PANTHER" id="PTHR43673">
    <property type="entry name" value="NAD(P)H NITROREDUCTASE YDGI-RELATED"/>
    <property type="match status" value="1"/>
</dbReference>
<keyword evidence="2" id="KW-0560">Oxidoreductase</keyword>
<dbReference type="PANTHER" id="PTHR43673:SF10">
    <property type="entry name" value="NADH DEHYDROGENASE_NAD(P)H NITROREDUCTASE XCC3605-RELATED"/>
    <property type="match status" value="1"/>
</dbReference>
<comment type="similarity">
    <text evidence="1">Belongs to the nitroreductase family.</text>
</comment>
<comment type="caution">
    <text evidence="4">The sequence shown here is derived from an EMBL/GenBank/DDBJ whole genome shotgun (WGS) entry which is preliminary data.</text>
</comment>
<dbReference type="Gene3D" id="3.40.109.10">
    <property type="entry name" value="NADH Oxidase"/>
    <property type="match status" value="1"/>
</dbReference>
<evidence type="ECO:0000256" key="1">
    <source>
        <dbReference type="ARBA" id="ARBA00007118"/>
    </source>
</evidence>
<gene>
    <name evidence="4" type="ORF">SDC9_35507</name>
</gene>
<sequence length="164" mass="18351">MMVEAARLSPSSRNIQPIKFYICNDQEKNSEIFPNLGWAGYLKDWEGPVEGERPSAYIILLHDTSVAPAYSCDNGIFAQSILLQAVELGFGGCMIATFKKQELINLLRLPGYLTPILVIALGKPKEVVVIDDVKAGDIKYWRDAEGVHHVPKRSLDELIYTPEF</sequence>
<dbReference type="CDD" id="cd02062">
    <property type="entry name" value="Nitro_FMN_reductase"/>
    <property type="match status" value="1"/>
</dbReference>
<dbReference type="AlphaFoldDB" id="A0A644VDX4"/>
<dbReference type="GO" id="GO:0016491">
    <property type="term" value="F:oxidoreductase activity"/>
    <property type="evidence" value="ECO:0007669"/>
    <property type="project" value="UniProtKB-KW"/>
</dbReference>
<dbReference type="SUPFAM" id="SSF55469">
    <property type="entry name" value="FMN-dependent nitroreductase-like"/>
    <property type="match status" value="1"/>
</dbReference>
<evidence type="ECO:0000259" key="3">
    <source>
        <dbReference type="Pfam" id="PF00881"/>
    </source>
</evidence>
<dbReference type="InterPro" id="IPR029479">
    <property type="entry name" value="Nitroreductase"/>
</dbReference>
<dbReference type="Gene3D" id="2.20.180.10">
    <property type="entry name" value="putative fmn-dependent nitroreductase like domains"/>
    <property type="match status" value="1"/>
</dbReference>
<organism evidence="4">
    <name type="scientific">bioreactor metagenome</name>
    <dbReference type="NCBI Taxonomy" id="1076179"/>
    <lineage>
        <taxon>unclassified sequences</taxon>
        <taxon>metagenomes</taxon>
        <taxon>ecological metagenomes</taxon>
    </lineage>
</organism>
<dbReference type="EMBL" id="VSSQ01000280">
    <property type="protein sequence ID" value="MPL89471.1"/>
    <property type="molecule type" value="Genomic_DNA"/>
</dbReference>
<accession>A0A644VDX4</accession>
<reference evidence="4" key="1">
    <citation type="submission" date="2019-08" db="EMBL/GenBank/DDBJ databases">
        <authorList>
            <person name="Kucharzyk K."/>
            <person name="Murdoch R.W."/>
            <person name="Higgins S."/>
            <person name="Loffler F."/>
        </authorList>
    </citation>
    <scope>NUCLEOTIDE SEQUENCE</scope>
</reference>
<proteinExistence type="inferred from homology"/>
<evidence type="ECO:0000313" key="4">
    <source>
        <dbReference type="EMBL" id="MPL89471.1"/>
    </source>
</evidence>
<dbReference type="Pfam" id="PF00881">
    <property type="entry name" value="Nitroreductase"/>
    <property type="match status" value="1"/>
</dbReference>
<evidence type="ECO:0000256" key="2">
    <source>
        <dbReference type="ARBA" id="ARBA00023002"/>
    </source>
</evidence>